<dbReference type="SUPFAM" id="SSF51905">
    <property type="entry name" value="FAD/NAD(P)-binding domain"/>
    <property type="match status" value="2"/>
</dbReference>
<evidence type="ECO:0000256" key="3">
    <source>
        <dbReference type="ARBA" id="ARBA00022630"/>
    </source>
</evidence>
<dbReference type="GO" id="GO:0019646">
    <property type="term" value="P:aerobic electron transport chain"/>
    <property type="evidence" value="ECO:0007669"/>
    <property type="project" value="TreeGrafter"/>
</dbReference>
<dbReference type="GO" id="GO:0003955">
    <property type="term" value="F:NAD(P)H dehydrogenase (quinone) activity"/>
    <property type="evidence" value="ECO:0007669"/>
    <property type="project" value="TreeGrafter"/>
</dbReference>
<dbReference type="PRINTS" id="PR00368">
    <property type="entry name" value="FADPNR"/>
</dbReference>
<sequence>MHKRIVILGGGFAGLYTYKHLRRLLARVPDVRITLVSEKNYLLFTPLLHEVATGGLMPEVIIEPIRTMLDLSRSDFCKARVKRISLTTAKVETSEGELPYDYLVLALGSETNFYNTPGASEHAYSIKTLADAARIKNQILANFEHAVYAPEQERSSLGTVVVVGGGPTGVELAGELAEFLNRTLLPTYGAGERAEPSVILLERGERILGYEPERVSNYARDVLMRKGVNVRASMTVAEVSGDGVLLKSGDRIAARIVIWAAGVKPRVLKLQPPSILEADGRIPVDALLRVRGYENVFALGDLAAVTDAHGVRVPDLAQSASKEAKVAAHNIAAAIVGTKQRVFTWRPTGFLISLGRWAAVGNIYGIFVKGPHIWWLWRTVYLFKMLSWQKKLAVAVAWTVNLFSRRDVSEL</sequence>
<feature type="domain" description="FAD/NAD(P)-binding" evidence="6">
    <location>
        <begin position="4"/>
        <end position="324"/>
    </location>
</feature>
<dbReference type="Gene3D" id="3.50.50.100">
    <property type="match status" value="1"/>
</dbReference>
<dbReference type="PANTHER" id="PTHR42913">
    <property type="entry name" value="APOPTOSIS-INDUCING FACTOR 1"/>
    <property type="match status" value="1"/>
</dbReference>
<dbReference type="Pfam" id="PF22366">
    <property type="entry name" value="NDH2_C"/>
    <property type="match status" value="1"/>
</dbReference>
<feature type="domain" description="External alternative NADH-ubiquinone oxidoreductase-like C-terminal" evidence="7">
    <location>
        <begin position="349"/>
        <end position="407"/>
    </location>
</feature>
<accession>A0A1G2QLD3</accession>
<dbReference type="InterPro" id="IPR036188">
    <property type="entry name" value="FAD/NAD-bd_sf"/>
</dbReference>
<evidence type="ECO:0000259" key="7">
    <source>
        <dbReference type="Pfam" id="PF22366"/>
    </source>
</evidence>
<evidence type="ECO:0000259" key="6">
    <source>
        <dbReference type="Pfam" id="PF07992"/>
    </source>
</evidence>
<dbReference type="EMBL" id="MHTL01000003">
    <property type="protein sequence ID" value="OHA61227.1"/>
    <property type="molecule type" value="Genomic_DNA"/>
</dbReference>
<evidence type="ECO:0000256" key="2">
    <source>
        <dbReference type="ARBA" id="ARBA00005272"/>
    </source>
</evidence>
<evidence type="ECO:0000256" key="1">
    <source>
        <dbReference type="ARBA" id="ARBA00001974"/>
    </source>
</evidence>
<dbReference type="InterPro" id="IPR023753">
    <property type="entry name" value="FAD/NAD-binding_dom"/>
</dbReference>
<dbReference type="Pfam" id="PF07992">
    <property type="entry name" value="Pyr_redox_2"/>
    <property type="match status" value="1"/>
</dbReference>
<organism evidence="8 9">
    <name type="scientific">Candidatus Vogelbacteria bacterium RIFOXYD1_FULL_51_18</name>
    <dbReference type="NCBI Taxonomy" id="1802440"/>
    <lineage>
        <taxon>Bacteria</taxon>
        <taxon>Candidatus Vogeliibacteriota</taxon>
    </lineage>
</organism>
<gene>
    <name evidence="8" type="ORF">A2569_00180</name>
</gene>
<dbReference type="AlphaFoldDB" id="A0A1G2QLD3"/>
<evidence type="ECO:0000256" key="4">
    <source>
        <dbReference type="ARBA" id="ARBA00022827"/>
    </source>
</evidence>
<dbReference type="Proteomes" id="UP000177090">
    <property type="component" value="Unassembled WGS sequence"/>
</dbReference>
<comment type="caution">
    <text evidence="8">The sequence shown here is derived from an EMBL/GenBank/DDBJ whole genome shotgun (WGS) entry which is preliminary data.</text>
</comment>
<evidence type="ECO:0000313" key="8">
    <source>
        <dbReference type="EMBL" id="OHA61227.1"/>
    </source>
</evidence>
<comment type="similarity">
    <text evidence="2">Belongs to the NADH dehydrogenase family.</text>
</comment>
<keyword evidence="3" id="KW-0285">Flavoprotein</keyword>
<comment type="cofactor">
    <cofactor evidence="1">
        <name>FAD</name>
        <dbReference type="ChEBI" id="CHEBI:57692"/>
    </cofactor>
</comment>
<evidence type="ECO:0000313" key="9">
    <source>
        <dbReference type="Proteomes" id="UP000177090"/>
    </source>
</evidence>
<proteinExistence type="inferred from homology"/>
<name>A0A1G2QLD3_9BACT</name>
<dbReference type="STRING" id="1802440.A2569_00180"/>
<dbReference type="InterPro" id="IPR051169">
    <property type="entry name" value="NADH-Q_oxidoreductase"/>
</dbReference>
<keyword evidence="4" id="KW-0274">FAD</keyword>
<dbReference type="PANTHER" id="PTHR42913:SF3">
    <property type="entry name" value="64 KDA MITOCHONDRIAL NADH DEHYDROGENASE (EUROFUNG)"/>
    <property type="match status" value="1"/>
</dbReference>
<protein>
    <submittedName>
        <fullName evidence="8">Uncharacterized protein</fullName>
    </submittedName>
</protein>
<reference evidence="8 9" key="1">
    <citation type="journal article" date="2016" name="Nat. Commun.">
        <title>Thousands of microbial genomes shed light on interconnected biogeochemical processes in an aquifer system.</title>
        <authorList>
            <person name="Anantharaman K."/>
            <person name="Brown C.T."/>
            <person name="Hug L.A."/>
            <person name="Sharon I."/>
            <person name="Castelle C.J."/>
            <person name="Probst A.J."/>
            <person name="Thomas B.C."/>
            <person name="Singh A."/>
            <person name="Wilkins M.J."/>
            <person name="Karaoz U."/>
            <person name="Brodie E.L."/>
            <person name="Williams K.H."/>
            <person name="Hubbard S.S."/>
            <person name="Banfield J.F."/>
        </authorList>
    </citation>
    <scope>NUCLEOTIDE SEQUENCE [LARGE SCALE GENOMIC DNA]</scope>
</reference>
<evidence type="ECO:0000256" key="5">
    <source>
        <dbReference type="ARBA" id="ARBA00023002"/>
    </source>
</evidence>
<dbReference type="InterPro" id="IPR054585">
    <property type="entry name" value="NDH2-like_C"/>
</dbReference>
<keyword evidence="5" id="KW-0560">Oxidoreductase</keyword>